<dbReference type="PANTHER" id="PTHR47572:SF4">
    <property type="entry name" value="LACTONASE DRP35"/>
    <property type="match status" value="1"/>
</dbReference>
<evidence type="ECO:0000313" key="6">
    <source>
        <dbReference type="Proteomes" id="UP000753908"/>
    </source>
</evidence>
<feature type="region of interest" description="Disordered" evidence="3">
    <location>
        <begin position="29"/>
        <end position="51"/>
    </location>
</feature>
<evidence type="ECO:0000256" key="2">
    <source>
        <dbReference type="ARBA" id="ARBA00022801"/>
    </source>
</evidence>
<proteinExistence type="inferred from homology"/>
<dbReference type="Proteomes" id="UP000753908">
    <property type="component" value="Unassembled WGS sequence"/>
</dbReference>
<dbReference type="Gene3D" id="2.120.10.30">
    <property type="entry name" value="TolB, C-terminal domain"/>
    <property type="match status" value="1"/>
</dbReference>
<evidence type="ECO:0000256" key="1">
    <source>
        <dbReference type="ARBA" id="ARBA00008853"/>
    </source>
</evidence>
<dbReference type="InterPro" id="IPR013658">
    <property type="entry name" value="SGL"/>
</dbReference>
<evidence type="ECO:0000256" key="3">
    <source>
        <dbReference type="SAM" id="MobiDB-lite"/>
    </source>
</evidence>
<evidence type="ECO:0000313" key="5">
    <source>
        <dbReference type="EMBL" id="MBW4546021.1"/>
    </source>
</evidence>
<keyword evidence="2" id="KW-0378">Hydrolase</keyword>
<comment type="similarity">
    <text evidence="1">Belongs to the SMP-30/CGR1 family.</text>
</comment>
<feature type="domain" description="SMP-30/Gluconolactonase/LRE-like region" evidence="4">
    <location>
        <begin position="79"/>
        <end position="323"/>
    </location>
</feature>
<organism evidence="5 6">
    <name type="scientific">Symplocastrum torsivum CPER-KK1</name>
    <dbReference type="NCBI Taxonomy" id="450513"/>
    <lineage>
        <taxon>Bacteria</taxon>
        <taxon>Bacillati</taxon>
        <taxon>Cyanobacteriota</taxon>
        <taxon>Cyanophyceae</taxon>
        <taxon>Oscillatoriophycideae</taxon>
        <taxon>Oscillatoriales</taxon>
        <taxon>Microcoleaceae</taxon>
        <taxon>Symplocastrum</taxon>
    </lineage>
</organism>
<evidence type="ECO:0000259" key="4">
    <source>
        <dbReference type="Pfam" id="PF08450"/>
    </source>
</evidence>
<accession>A0A951PLW2</accession>
<name>A0A951PLW2_9CYAN</name>
<reference evidence="5" key="1">
    <citation type="submission" date="2021-05" db="EMBL/GenBank/DDBJ databases">
        <authorList>
            <person name="Pietrasiak N."/>
            <person name="Ward R."/>
            <person name="Stajich J.E."/>
            <person name="Kurbessoian T."/>
        </authorList>
    </citation>
    <scope>NUCLEOTIDE SEQUENCE</scope>
    <source>
        <strain evidence="5">CPER-KK1</strain>
    </source>
</reference>
<feature type="compositionally biased region" description="Polar residues" evidence="3">
    <location>
        <begin position="107"/>
        <end position="124"/>
    </location>
</feature>
<dbReference type="EMBL" id="JAHHIF010000020">
    <property type="protein sequence ID" value="MBW4546021.1"/>
    <property type="molecule type" value="Genomic_DNA"/>
</dbReference>
<feature type="region of interest" description="Disordered" evidence="3">
    <location>
        <begin position="107"/>
        <end position="128"/>
    </location>
</feature>
<comment type="caution">
    <text evidence="5">The sequence shown here is derived from an EMBL/GenBank/DDBJ whole genome shotgun (WGS) entry which is preliminary data.</text>
</comment>
<dbReference type="SUPFAM" id="SSF63829">
    <property type="entry name" value="Calcium-dependent phosphotriesterase"/>
    <property type="match status" value="1"/>
</dbReference>
<dbReference type="GO" id="GO:0016787">
    <property type="term" value="F:hydrolase activity"/>
    <property type="evidence" value="ECO:0007669"/>
    <property type="project" value="UniProtKB-KW"/>
</dbReference>
<dbReference type="Pfam" id="PF08450">
    <property type="entry name" value="SGL"/>
    <property type="match status" value="1"/>
</dbReference>
<dbReference type="InterPro" id="IPR011042">
    <property type="entry name" value="6-blade_b-propeller_TolB-like"/>
</dbReference>
<sequence length="341" mass="37634">MTTLIFRIFLSSLLITVLTTVPSKGVTQAKNDLGFRGSKSGSQSSLTSIRLSNRDNQDGLQAILEDNTQVEKVASGFEFTEGPLWHPQGFLLFSDIPANTIYRWTPNRQPSTFRRPSGNANGNTLDREGRLITAEHGNRRVSRTEKDGTVVTLASQYEGKRLNSPNDLVVKSDGNIYFTDPPYGINSEQEELGFYGVYRLAPDGTVTLLVKDFVRPNGIAFSPDEKKLYVNDTDKGHIRVFDVKPDGTLENGRIFAELKDPSQKGVPDGMKVDEAGNVYSTGPGGVWIFSRSGNLLGKIEVPEVAANIGWGNRNYKTLYITASNSLYRIRLKIPGVRVGKI</sequence>
<dbReference type="AlphaFoldDB" id="A0A951PLW2"/>
<dbReference type="PANTHER" id="PTHR47572">
    <property type="entry name" value="LIPOPROTEIN-RELATED"/>
    <property type="match status" value="1"/>
</dbReference>
<dbReference type="InterPro" id="IPR051262">
    <property type="entry name" value="SMP-30/CGR1_Lactonase"/>
</dbReference>
<gene>
    <name evidence="5" type="ORF">KME25_16470</name>
</gene>
<reference evidence="5" key="2">
    <citation type="journal article" date="2022" name="Microbiol. Resour. Announc.">
        <title>Metagenome Sequencing to Explore Phylogenomics of Terrestrial Cyanobacteria.</title>
        <authorList>
            <person name="Ward R.D."/>
            <person name="Stajich J.E."/>
            <person name="Johansen J.R."/>
            <person name="Huntemann M."/>
            <person name="Clum A."/>
            <person name="Foster B."/>
            <person name="Foster B."/>
            <person name="Roux S."/>
            <person name="Palaniappan K."/>
            <person name="Varghese N."/>
            <person name="Mukherjee S."/>
            <person name="Reddy T.B.K."/>
            <person name="Daum C."/>
            <person name="Copeland A."/>
            <person name="Chen I.A."/>
            <person name="Ivanova N.N."/>
            <person name="Kyrpides N.C."/>
            <person name="Shapiro N."/>
            <person name="Eloe-Fadrosh E.A."/>
            <person name="Pietrasiak N."/>
        </authorList>
    </citation>
    <scope>NUCLEOTIDE SEQUENCE</scope>
    <source>
        <strain evidence="5">CPER-KK1</strain>
    </source>
</reference>
<feature type="compositionally biased region" description="Low complexity" evidence="3">
    <location>
        <begin position="38"/>
        <end position="48"/>
    </location>
</feature>
<protein>
    <submittedName>
        <fullName evidence="5">SMP-30/gluconolactonase/LRE family protein</fullName>
    </submittedName>
</protein>